<evidence type="ECO:0000313" key="2">
    <source>
        <dbReference type="Proteomes" id="UP000185728"/>
    </source>
</evidence>
<gene>
    <name evidence="1" type="ORF">SAMN05421766_10327</name>
</gene>
<reference evidence="1 2" key="1">
    <citation type="submission" date="2017-01" db="EMBL/GenBank/DDBJ databases">
        <authorList>
            <person name="Varghese N."/>
            <person name="Submissions S."/>
        </authorList>
    </citation>
    <scope>NUCLEOTIDE SEQUENCE [LARGE SCALE GENOMIC DNA]</scope>
    <source>
        <strain evidence="1 2">DSM 2061</strain>
    </source>
</reference>
<proteinExistence type="predicted"/>
<organism evidence="1 2">
    <name type="scientific">Zobellia uliginosa</name>
    <dbReference type="NCBI Taxonomy" id="143224"/>
    <lineage>
        <taxon>Bacteria</taxon>
        <taxon>Pseudomonadati</taxon>
        <taxon>Bacteroidota</taxon>
        <taxon>Flavobacteriia</taxon>
        <taxon>Flavobacteriales</taxon>
        <taxon>Flavobacteriaceae</taxon>
        <taxon>Zobellia</taxon>
    </lineage>
</organism>
<evidence type="ECO:0000313" key="1">
    <source>
        <dbReference type="EMBL" id="SIS63193.1"/>
    </source>
</evidence>
<keyword evidence="2" id="KW-1185">Reference proteome</keyword>
<sequence length="65" mass="7284">MTPPSIWVKSVIIEERPNGNLGYKRLNHIEVRIAYSSTGMTIKGISTQKLTFLITGSWVSFSIKS</sequence>
<comment type="caution">
    <text evidence="1">The sequence shown here is derived from an EMBL/GenBank/DDBJ whole genome shotgun (WGS) entry which is preliminary data.</text>
</comment>
<dbReference type="Proteomes" id="UP000185728">
    <property type="component" value="Unassembled WGS sequence"/>
</dbReference>
<protein>
    <submittedName>
        <fullName evidence="1">Uncharacterized protein</fullName>
    </submittedName>
</protein>
<name>A0ABY1KQA7_9FLAO</name>
<dbReference type="EMBL" id="FTOB01000003">
    <property type="protein sequence ID" value="SIS63193.1"/>
    <property type="molecule type" value="Genomic_DNA"/>
</dbReference>
<accession>A0ABY1KQA7</accession>